<feature type="region of interest" description="Disordered" evidence="1">
    <location>
        <begin position="366"/>
        <end position="385"/>
    </location>
</feature>
<feature type="region of interest" description="Disordered" evidence="1">
    <location>
        <begin position="1"/>
        <end position="32"/>
    </location>
</feature>
<dbReference type="OrthoDB" id="5233753at2759"/>
<organism evidence="2">
    <name type="scientific">Neurospora crassa</name>
    <dbReference type="NCBI Taxonomy" id="5141"/>
    <lineage>
        <taxon>Eukaryota</taxon>
        <taxon>Fungi</taxon>
        <taxon>Dikarya</taxon>
        <taxon>Ascomycota</taxon>
        <taxon>Pezizomycotina</taxon>
        <taxon>Sordariomycetes</taxon>
        <taxon>Sordariomycetidae</taxon>
        <taxon>Sordariales</taxon>
        <taxon>Sordariaceae</taxon>
        <taxon>Neurospora</taxon>
    </lineage>
</organism>
<reference evidence="2" key="2">
    <citation type="submission" date="2004-01" db="EMBL/GenBank/DDBJ databases">
        <authorList>
            <person name="German Neurospora genome project"/>
        </authorList>
    </citation>
    <scope>NUCLEOTIDE SEQUENCE</scope>
</reference>
<protein>
    <submittedName>
        <fullName evidence="2">Uncharacterized protein</fullName>
    </submittedName>
</protein>
<name>Q6M9E7_NEUCS</name>
<feature type="compositionally biased region" description="Polar residues" evidence="1">
    <location>
        <begin position="10"/>
        <end position="32"/>
    </location>
</feature>
<dbReference type="HOGENOM" id="CLU_042420_3_1_1"/>
<sequence>MAGLPDEPRTSTTTTSDAQSPTLANMDTANDASMPSCDEIIEIDLDGDLLLQTQPDPRLEGCFIFRVCSAALRRHSPVWEAMLFGPWKESKPADDSRWAVEFPEDPAYEFQIVLNIIHGFVDRVPSYLGIDTFFKLLILVNKYDIAHIMKPWRRNWETPALGTLVGPDVLKGLYIAWTLGYESLFIARLAQIAVNTSIEEDFLVFRDSSTKGPDGIFVGDEDYLGPTDVIDVILNIRKAVIEKMTAPLIEDLEALVDSTPRCTTSSISNTSTRRLCDAAVLGSIHRGMIQRRGSILPRESTCITESVVHLASELFLMMDEIQTLESHSTQCSLKGKYKKHNVTLHDSVTTIARGLLTPKHQAYMASKRSKTGLENQPALSRQRYW</sequence>
<dbReference type="InterPro" id="IPR011333">
    <property type="entry name" value="SKP1/BTB/POZ_sf"/>
</dbReference>
<dbReference type="SUPFAM" id="SSF54695">
    <property type="entry name" value="POZ domain"/>
    <property type="match status" value="1"/>
</dbReference>
<reference evidence="2" key="1">
    <citation type="submission" date="2004-01" db="EMBL/GenBank/DDBJ databases">
        <authorList>
            <person name="Schulte U."/>
            <person name="Aign V."/>
            <person name="Hoheisel J."/>
            <person name="Brandt P."/>
            <person name="Fartmann B."/>
            <person name="Holland R."/>
            <person name="Nyakatura G."/>
            <person name="Mewes H.W."/>
            <person name="Mannhaupt G."/>
        </authorList>
    </citation>
    <scope>NUCLEOTIDE SEQUENCE</scope>
</reference>
<dbReference type="Gene3D" id="3.30.710.10">
    <property type="entry name" value="Potassium Channel Kv1.1, Chain A"/>
    <property type="match status" value="1"/>
</dbReference>
<evidence type="ECO:0000256" key="1">
    <source>
        <dbReference type="SAM" id="MobiDB-lite"/>
    </source>
</evidence>
<evidence type="ECO:0000313" key="2">
    <source>
        <dbReference type="EMBL" id="CAF06010.1"/>
    </source>
</evidence>
<accession>Q6M9E7</accession>
<dbReference type="AlphaFoldDB" id="Q6M9E7"/>
<dbReference type="EMBL" id="BX908808">
    <property type="protein sequence ID" value="CAF06010.1"/>
    <property type="molecule type" value="Genomic_DNA"/>
</dbReference>
<proteinExistence type="predicted"/>
<dbReference type="VEuPathDB" id="FungiDB:NCU10965"/>